<dbReference type="PANTHER" id="PTHR47463">
    <property type="entry name" value="F-BOX PROTEIN SKIP16"/>
    <property type="match status" value="1"/>
</dbReference>
<protein>
    <recommendedName>
        <fullName evidence="7">F-box protein SKIP16</fullName>
    </recommendedName>
</protein>
<organism evidence="5 6">
    <name type="scientific">Populus deltoides</name>
    <name type="common">Eastern poplar</name>
    <name type="synonym">Eastern cottonwood</name>
    <dbReference type="NCBI Taxonomy" id="3696"/>
    <lineage>
        <taxon>Eukaryota</taxon>
        <taxon>Viridiplantae</taxon>
        <taxon>Streptophyta</taxon>
        <taxon>Embryophyta</taxon>
        <taxon>Tracheophyta</taxon>
        <taxon>Spermatophyta</taxon>
        <taxon>Magnoliopsida</taxon>
        <taxon>eudicotyledons</taxon>
        <taxon>Gunneridae</taxon>
        <taxon>Pentapetalae</taxon>
        <taxon>rosids</taxon>
        <taxon>fabids</taxon>
        <taxon>Malpighiales</taxon>
        <taxon>Salicaceae</taxon>
        <taxon>Saliceae</taxon>
        <taxon>Populus</taxon>
    </lineage>
</organism>
<keyword evidence="6" id="KW-1185">Reference proteome</keyword>
<dbReference type="InterPro" id="IPR007474">
    <property type="entry name" value="ApaG_domain"/>
</dbReference>
<keyword evidence="2" id="KW-0833">Ubl conjugation pathway</keyword>
<dbReference type="InterPro" id="IPR001810">
    <property type="entry name" value="F-box_dom"/>
</dbReference>
<accession>A0A8T2WSJ8</accession>
<dbReference type="SUPFAM" id="SSF160631">
    <property type="entry name" value="SMI1/KNR4-like"/>
    <property type="match status" value="1"/>
</dbReference>
<comment type="pathway">
    <text evidence="1">Protein modification; protein ubiquitination.</text>
</comment>
<dbReference type="SUPFAM" id="SSF110069">
    <property type="entry name" value="ApaG-like"/>
    <property type="match status" value="1"/>
</dbReference>
<evidence type="ECO:0000313" key="6">
    <source>
        <dbReference type="Proteomes" id="UP000807159"/>
    </source>
</evidence>
<name>A0A8T2WSJ8_POPDE</name>
<dbReference type="InterPro" id="IPR037883">
    <property type="entry name" value="Knr4/Smi1-like_sf"/>
</dbReference>
<dbReference type="PROSITE" id="PS51087">
    <property type="entry name" value="APAG"/>
    <property type="match status" value="1"/>
</dbReference>
<dbReference type="Proteomes" id="UP000807159">
    <property type="component" value="Chromosome 17"/>
</dbReference>
<dbReference type="AlphaFoldDB" id="A0A8T2WSJ8"/>
<dbReference type="Gene3D" id="2.60.40.1470">
    <property type="entry name" value="ApaG domain"/>
    <property type="match status" value="1"/>
</dbReference>
<evidence type="ECO:0000256" key="2">
    <source>
        <dbReference type="ARBA" id="ARBA00022786"/>
    </source>
</evidence>
<feature type="domain" description="ApaG" evidence="4">
    <location>
        <begin position="302"/>
        <end position="440"/>
    </location>
</feature>
<dbReference type="EMBL" id="JACEGQ020000017">
    <property type="protein sequence ID" value="KAH8484313.1"/>
    <property type="molecule type" value="Genomic_DNA"/>
</dbReference>
<dbReference type="InterPro" id="IPR036767">
    <property type="entry name" value="ApaG_sf"/>
</dbReference>
<evidence type="ECO:0000256" key="1">
    <source>
        <dbReference type="ARBA" id="ARBA00004906"/>
    </source>
</evidence>
<evidence type="ECO:0000313" key="5">
    <source>
        <dbReference type="EMBL" id="KAH8484315.1"/>
    </source>
</evidence>
<dbReference type="Gene3D" id="1.20.1280.50">
    <property type="match status" value="1"/>
</dbReference>
<dbReference type="Pfam" id="PF04379">
    <property type="entry name" value="DUF525"/>
    <property type="match status" value="1"/>
</dbReference>
<dbReference type="PANTHER" id="PTHR47463:SF2">
    <property type="entry name" value="F-BOX PROTEIN SKIP16"/>
    <property type="match status" value="1"/>
</dbReference>
<comment type="caution">
    <text evidence="5">The sequence shown here is derived from an EMBL/GenBank/DDBJ whole genome shotgun (WGS) entry which is preliminary data.</text>
</comment>
<dbReference type="PROSITE" id="PS50181">
    <property type="entry name" value="FBOX"/>
    <property type="match status" value="1"/>
</dbReference>
<evidence type="ECO:0008006" key="7">
    <source>
        <dbReference type="Google" id="ProtNLM"/>
    </source>
</evidence>
<evidence type="ECO:0000259" key="3">
    <source>
        <dbReference type="PROSITE" id="PS50181"/>
    </source>
</evidence>
<feature type="domain" description="F-box" evidence="3">
    <location>
        <begin position="1"/>
        <end position="46"/>
    </location>
</feature>
<evidence type="ECO:0000259" key="4">
    <source>
        <dbReference type="PROSITE" id="PS51087"/>
    </source>
</evidence>
<sequence>MGLDSVGDLALNIILTKLGPKETAKVSCVSKRFKDLASEESLWSLFCLQDLDLSAPLDHHGNPLRSFKATYKLWREAFCMYPWSLVKRVKSCWDRLKSWLTTNFPEVKATLGRGASEGEIQELERILKVKLPLPTRLLYRFHDGQNLTGENLNTDAAACLLGLIGGYCFYDHLVNVYLLPLHEVILETREIVRHLDLPNGSQFIVVAASSSYIGKFFFLNCSDGQLYVGTQNLLTIGEMIPCVPQTLISPVHDFNIDQQQDAMLLWLEEHGHRLHNGMIKLRDEGNIKSISLFPEESPLCSTAVTNGVKVCASAIFVPEAVDLSRKYLFAYSIRMSLPPEGCIINGMRFSSCQLHLRHWVISADDTVVSNVNAEAVIGKFPLLLPGEKEFVYESCTPLRSPTGSVEGSFTFVPGRLIDPKGMPFEAEVARFPLQLPDYIF</sequence>
<gene>
    <name evidence="5" type="ORF">H0E87_028676</name>
</gene>
<dbReference type="SUPFAM" id="SSF81383">
    <property type="entry name" value="F-box domain"/>
    <property type="match status" value="1"/>
</dbReference>
<dbReference type="InterPro" id="IPR036047">
    <property type="entry name" value="F-box-like_dom_sf"/>
</dbReference>
<dbReference type="Pfam" id="PF12937">
    <property type="entry name" value="F-box-like"/>
    <property type="match status" value="1"/>
</dbReference>
<dbReference type="EMBL" id="JACEGQ020000017">
    <property type="protein sequence ID" value="KAH8484315.1"/>
    <property type="molecule type" value="Genomic_DNA"/>
</dbReference>
<reference evidence="5" key="1">
    <citation type="journal article" date="2021" name="J. Hered.">
        <title>Genome Assembly of Salicaceae Populus deltoides (Eastern Cottonwood) I-69 Based on Nanopore Sequencing and Hi-C Technologies.</title>
        <authorList>
            <person name="Bai S."/>
            <person name="Wu H."/>
            <person name="Zhang J."/>
            <person name="Pan Z."/>
            <person name="Zhao W."/>
            <person name="Li Z."/>
            <person name="Tong C."/>
        </authorList>
    </citation>
    <scope>NUCLEOTIDE SEQUENCE</scope>
    <source>
        <tissue evidence="5">Leaf</tissue>
    </source>
</reference>
<proteinExistence type="predicted"/>